<dbReference type="STRING" id="1619234.SAMN05421730_10235"/>
<dbReference type="AlphaFoldDB" id="A0A1D3TWH4"/>
<dbReference type="InterPro" id="IPR050639">
    <property type="entry name" value="SSR_resolvase"/>
</dbReference>
<organism evidence="4 5">
    <name type="scientific">Anaerobium acetethylicum</name>
    <dbReference type="NCBI Taxonomy" id="1619234"/>
    <lineage>
        <taxon>Bacteria</taxon>
        <taxon>Bacillati</taxon>
        <taxon>Bacillota</taxon>
        <taxon>Clostridia</taxon>
        <taxon>Lachnospirales</taxon>
        <taxon>Lachnospiraceae</taxon>
        <taxon>Anaerobium</taxon>
    </lineage>
</organism>
<dbReference type="GO" id="GO:0003677">
    <property type="term" value="F:DNA binding"/>
    <property type="evidence" value="ECO:0007669"/>
    <property type="project" value="InterPro"/>
</dbReference>
<dbReference type="InterPro" id="IPR006119">
    <property type="entry name" value="Resolv_N"/>
</dbReference>
<dbReference type="InterPro" id="IPR036162">
    <property type="entry name" value="Resolvase-like_N_sf"/>
</dbReference>
<dbReference type="SMART" id="SM00857">
    <property type="entry name" value="Resolvase"/>
    <property type="match status" value="1"/>
</dbReference>
<evidence type="ECO:0000256" key="1">
    <source>
        <dbReference type="SAM" id="Coils"/>
    </source>
</evidence>
<gene>
    <name evidence="4" type="ORF">SAMN05421730_10235</name>
</gene>
<dbReference type="SUPFAM" id="SSF53041">
    <property type="entry name" value="Resolvase-like"/>
    <property type="match status" value="1"/>
</dbReference>
<dbReference type="EMBL" id="FMKA01000023">
    <property type="protein sequence ID" value="SCP98584.1"/>
    <property type="molecule type" value="Genomic_DNA"/>
</dbReference>
<dbReference type="Proteomes" id="UP000199315">
    <property type="component" value="Unassembled WGS sequence"/>
</dbReference>
<evidence type="ECO:0000259" key="2">
    <source>
        <dbReference type="PROSITE" id="PS51736"/>
    </source>
</evidence>
<name>A0A1D3TWH4_9FIRM</name>
<dbReference type="Gene3D" id="3.90.1750.20">
    <property type="entry name" value="Putative Large Serine Recombinase, Chain B, Domain 2"/>
    <property type="match status" value="1"/>
</dbReference>
<evidence type="ECO:0000313" key="4">
    <source>
        <dbReference type="EMBL" id="SCP98584.1"/>
    </source>
</evidence>
<dbReference type="PROSITE" id="PS51737">
    <property type="entry name" value="RECOMBINASE_DNA_BIND"/>
    <property type="match status" value="1"/>
</dbReference>
<dbReference type="InterPro" id="IPR025827">
    <property type="entry name" value="Zn_ribbon_recom_dom"/>
</dbReference>
<feature type="domain" description="Resolvase/invertase-type recombinase catalytic" evidence="2">
    <location>
        <begin position="3"/>
        <end position="159"/>
    </location>
</feature>
<dbReference type="Pfam" id="PF13408">
    <property type="entry name" value="Zn_ribbon_recom"/>
    <property type="match status" value="1"/>
</dbReference>
<evidence type="ECO:0000313" key="5">
    <source>
        <dbReference type="Proteomes" id="UP000199315"/>
    </source>
</evidence>
<dbReference type="PANTHER" id="PTHR30461:SF23">
    <property type="entry name" value="DNA RECOMBINASE-RELATED"/>
    <property type="match status" value="1"/>
</dbReference>
<evidence type="ECO:0000259" key="3">
    <source>
        <dbReference type="PROSITE" id="PS51737"/>
    </source>
</evidence>
<dbReference type="GO" id="GO:0000150">
    <property type="term" value="F:DNA strand exchange activity"/>
    <property type="evidence" value="ECO:0007669"/>
    <property type="project" value="InterPro"/>
</dbReference>
<dbReference type="RefSeq" id="WP_091235634.1">
    <property type="nucleotide sequence ID" value="NZ_FMKA01000023.1"/>
</dbReference>
<dbReference type="Pfam" id="PF00239">
    <property type="entry name" value="Resolvase"/>
    <property type="match status" value="1"/>
</dbReference>
<dbReference type="Gene3D" id="3.40.50.1390">
    <property type="entry name" value="Resolvase, N-terminal catalytic domain"/>
    <property type="match status" value="1"/>
</dbReference>
<protein>
    <submittedName>
        <fullName evidence="4">Site-specific DNA recombinase</fullName>
    </submittedName>
</protein>
<feature type="coiled-coil region" evidence="1">
    <location>
        <begin position="396"/>
        <end position="472"/>
    </location>
</feature>
<dbReference type="InterPro" id="IPR011109">
    <property type="entry name" value="DNA_bind_recombinase_dom"/>
</dbReference>
<accession>A0A1D3TWH4</accession>
<dbReference type="Pfam" id="PF07508">
    <property type="entry name" value="Recombinase"/>
    <property type="match status" value="1"/>
</dbReference>
<dbReference type="InterPro" id="IPR038109">
    <property type="entry name" value="DNA_bind_recomb_sf"/>
</dbReference>
<dbReference type="PANTHER" id="PTHR30461">
    <property type="entry name" value="DNA-INVERTASE FROM LAMBDOID PROPHAGE"/>
    <property type="match status" value="1"/>
</dbReference>
<feature type="domain" description="Recombinase" evidence="3">
    <location>
        <begin position="167"/>
        <end position="312"/>
    </location>
</feature>
<keyword evidence="5" id="KW-1185">Reference proteome</keyword>
<sequence>MEQIAMYLRLSKEDDFVADESNSITNQRKFIRSFIKKDKELKKMNVIEFADDGYSGKNMERPDLQNMLELIKRQQISCVIIKDFSRFSRDHIVQGKYIEQIFPFMGVRFISINDNYDSQDHIGGIGEIDISFKALLYDFYSEDLSEKVKASLKSIRSNGNYIAVYAPYGYVKSAEDKHQLVVDDVASKVVKRIFKEYKSGASMYKIARNLNDDRIVPPGVYIAETEGNEKMLARYKKRKPLWNVLAIGRILDNEQYTGTLVYNRYKSKEVGARSCVALPEEEWRKIENCHQAIISKKEFQKVKELRELNYQKFTDGKRHARHCLVGKMRCGDCGHTLVHTYSGRPKYYCIKKFLDQSSGDCRNSILDADIEEVVLTMLQQHADVLVDSREIVDLQRKKNEERLRIAEKHLEDMEHSLVLLQQDLRASYEAYKMEVTDKDTYLEQKKIYEQMMEKMQENIEKQKVAVRQISDMDVPEAAGFEMLDGSMKLTKLNKEMAEVFVDEIVVYDEGRIEIKWKFGDKSNRLVNIEDVEGMIR</sequence>
<dbReference type="PROSITE" id="PS51736">
    <property type="entry name" value="RECOMBINASES_3"/>
    <property type="match status" value="1"/>
</dbReference>
<dbReference type="OrthoDB" id="9784557at2"/>
<keyword evidence="1" id="KW-0175">Coiled coil</keyword>
<proteinExistence type="predicted"/>
<reference evidence="4 5" key="1">
    <citation type="submission" date="2016-09" db="EMBL/GenBank/DDBJ databases">
        <authorList>
            <person name="Capua I."/>
            <person name="De Benedictis P."/>
            <person name="Joannis T."/>
            <person name="Lombin L.H."/>
            <person name="Cattoli G."/>
        </authorList>
    </citation>
    <scope>NUCLEOTIDE SEQUENCE [LARGE SCALE GENOMIC DNA]</scope>
    <source>
        <strain evidence="4 5">GluBS11</strain>
    </source>
</reference>